<feature type="region of interest" description="Disordered" evidence="1">
    <location>
        <begin position="1"/>
        <end position="23"/>
    </location>
</feature>
<dbReference type="KEGG" id="ovi:T265_08614"/>
<dbReference type="EMBL" id="KL596846">
    <property type="protein sequence ID" value="KER23535.1"/>
    <property type="molecule type" value="Genomic_DNA"/>
</dbReference>
<evidence type="ECO:0000313" key="3">
    <source>
        <dbReference type="Proteomes" id="UP000054324"/>
    </source>
</evidence>
<keyword evidence="3" id="KW-1185">Reference proteome</keyword>
<dbReference type="CTD" id="20322793"/>
<accession>A0A074ZJJ2</accession>
<dbReference type="SUPFAM" id="SSF53098">
    <property type="entry name" value="Ribonuclease H-like"/>
    <property type="match status" value="1"/>
</dbReference>
<evidence type="ECO:0000256" key="1">
    <source>
        <dbReference type="SAM" id="MobiDB-lite"/>
    </source>
</evidence>
<name>A0A074ZJJ2_OPIVI</name>
<proteinExistence type="predicted"/>
<reference evidence="2 3" key="1">
    <citation type="submission" date="2013-11" db="EMBL/GenBank/DDBJ databases">
        <title>Opisthorchis viverrini - life in the bile duct.</title>
        <authorList>
            <person name="Young N.D."/>
            <person name="Nagarajan N."/>
            <person name="Lin S.J."/>
            <person name="Korhonen P.K."/>
            <person name="Jex A.R."/>
            <person name="Hall R.S."/>
            <person name="Safavi-Hemami H."/>
            <person name="Kaewkong W."/>
            <person name="Bertrand D."/>
            <person name="Gao S."/>
            <person name="Seet Q."/>
            <person name="Wongkham S."/>
            <person name="Teh B.T."/>
            <person name="Wongkham C."/>
            <person name="Intapan P.M."/>
            <person name="Maleewong W."/>
            <person name="Yang X."/>
            <person name="Hu M."/>
            <person name="Wang Z."/>
            <person name="Hofmann A."/>
            <person name="Sternberg P.W."/>
            <person name="Tan P."/>
            <person name="Wang J."/>
            <person name="Gasser R.B."/>
        </authorList>
    </citation>
    <scope>NUCLEOTIDE SEQUENCE [LARGE SCALE GENOMIC DNA]</scope>
</reference>
<dbReference type="Proteomes" id="UP000054324">
    <property type="component" value="Unassembled WGS sequence"/>
</dbReference>
<feature type="compositionally biased region" description="Basic and acidic residues" evidence="1">
    <location>
        <begin position="48"/>
        <end position="59"/>
    </location>
</feature>
<dbReference type="RefSeq" id="XP_009172733.1">
    <property type="nucleotide sequence ID" value="XM_009174469.1"/>
</dbReference>
<organism evidence="2 3">
    <name type="scientific">Opisthorchis viverrini</name>
    <name type="common">Southeast Asian liver fluke</name>
    <dbReference type="NCBI Taxonomy" id="6198"/>
    <lineage>
        <taxon>Eukaryota</taxon>
        <taxon>Metazoa</taxon>
        <taxon>Spiralia</taxon>
        <taxon>Lophotrochozoa</taxon>
        <taxon>Platyhelminthes</taxon>
        <taxon>Trematoda</taxon>
        <taxon>Digenea</taxon>
        <taxon>Opisthorchiida</taxon>
        <taxon>Opisthorchiata</taxon>
        <taxon>Opisthorchiidae</taxon>
        <taxon>Opisthorchis</taxon>
    </lineage>
</organism>
<dbReference type="InterPro" id="IPR036397">
    <property type="entry name" value="RNaseH_sf"/>
</dbReference>
<dbReference type="AlphaFoldDB" id="A0A074ZJJ2"/>
<evidence type="ECO:0000313" key="2">
    <source>
        <dbReference type="EMBL" id="KER23535.1"/>
    </source>
</evidence>
<evidence type="ECO:0008006" key="4">
    <source>
        <dbReference type="Google" id="ProtNLM"/>
    </source>
</evidence>
<feature type="region of interest" description="Disordered" evidence="1">
    <location>
        <begin position="48"/>
        <end position="69"/>
    </location>
</feature>
<dbReference type="InterPro" id="IPR012337">
    <property type="entry name" value="RNaseH-like_sf"/>
</dbReference>
<dbReference type="GeneID" id="20322793"/>
<dbReference type="Gene3D" id="3.30.420.10">
    <property type="entry name" value="Ribonuclease H-like superfamily/Ribonuclease H"/>
    <property type="match status" value="1"/>
</dbReference>
<protein>
    <recommendedName>
        <fullName evidence="4">Integrase catalytic domain-containing protein</fullName>
    </recommendedName>
</protein>
<dbReference type="OrthoDB" id="422540at2759"/>
<gene>
    <name evidence="2" type="ORF">T265_08614</name>
</gene>
<sequence length="69" mass="8013">MNIKRTRTTADHPEGNGMVKRTNRTSKVEMLHCHVVYWLTTLLSRRLSDRPHPLDDRPGDATTLALQRF</sequence>
<dbReference type="GO" id="GO:0003676">
    <property type="term" value="F:nucleic acid binding"/>
    <property type="evidence" value="ECO:0007669"/>
    <property type="project" value="InterPro"/>
</dbReference>